<dbReference type="SUPFAM" id="SSF48179">
    <property type="entry name" value="6-phosphogluconate dehydrogenase C-terminal domain-like"/>
    <property type="match status" value="1"/>
</dbReference>
<dbReference type="InterPro" id="IPR013328">
    <property type="entry name" value="6PGD_dom2"/>
</dbReference>
<dbReference type="EMBL" id="CP021383">
    <property type="protein sequence ID" value="ARU51670.1"/>
    <property type="molecule type" value="Genomic_DNA"/>
</dbReference>
<protein>
    <recommendedName>
        <fullName evidence="4">2-dehydropantoate 2-reductase</fullName>
        <ecNumber evidence="4">1.1.1.169</ecNumber>
    </recommendedName>
    <alternativeName>
        <fullName evidence="4">Ketopantoate reductase</fullName>
    </alternativeName>
</protein>
<reference evidence="8 9" key="1">
    <citation type="submission" date="2017-05" db="EMBL/GenBank/DDBJ databases">
        <authorList>
            <person name="Song R."/>
            <person name="Chenine A.L."/>
            <person name="Ruprecht R.M."/>
        </authorList>
    </citation>
    <scope>NUCLEOTIDE SEQUENCE [LARGE SCALE GENOMIC DNA]</scope>
    <source>
        <strain evidence="8 9">PSBB019</strain>
    </source>
</reference>
<organism evidence="8 9">
    <name type="scientific">Cellulosimicrobium cellulans</name>
    <name type="common">Arthrobacter luteus</name>
    <dbReference type="NCBI Taxonomy" id="1710"/>
    <lineage>
        <taxon>Bacteria</taxon>
        <taxon>Bacillati</taxon>
        <taxon>Actinomycetota</taxon>
        <taxon>Actinomycetes</taxon>
        <taxon>Micrococcales</taxon>
        <taxon>Promicromonosporaceae</taxon>
        <taxon>Cellulosimicrobium</taxon>
    </lineage>
</organism>
<dbReference type="GO" id="GO:0008677">
    <property type="term" value="F:2-dehydropantoate 2-reductase activity"/>
    <property type="evidence" value="ECO:0007669"/>
    <property type="project" value="UniProtKB-EC"/>
</dbReference>
<dbReference type="PANTHER" id="PTHR21708">
    <property type="entry name" value="PROBABLE 2-DEHYDROPANTOATE 2-REDUCTASE"/>
    <property type="match status" value="1"/>
</dbReference>
<comment type="catalytic activity">
    <reaction evidence="4">
        <text>(R)-pantoate + NADP(+) = 2-dehydropantoate + NADPH + H(+)</text>
        <dbReference type="Rhea" id="RHEA:16233"/>
        <dbReference type="ChEBI" id="CHEBI:11561"/>
        <dbReference type="ChEBI" id="CHEBI:15378"/>
        <dbReference type="ChEBI" id="CHEBI:15980"/>
        <dbReference type="ChEBI" id="CHEBI:57783"/>
        <dbReference type="ChEBI" id="CHEBI:58349"/>
        <dbReference type="EC" id="1.1.1.169"/>
    </reaction>
</comment>
<gene>
    <name evidence="8" type="ORF">CBR64_09445</name>
</gene>
<dbReference type="AlphaFoldDB" id="A0A1Y0HUJ2"/>
<comment type="pathway">
    <text evidence="4">Cofactor biosynthesis; (R)-pantothenate biosynthesis; (R)-pantoate from 3-methyl-2-oxobutanoate: step 2/2.</text>
</comment>
<evidence type="ECO:0000256" key="5">
    <source>
        <dbReference type="SAM" id="MobiDB-lite"/>
    </source>
</evidence>
<comment type="similarity">
    <text evidence="1 4">Belongs to the ketopantoate reductase family.</text>
</comment>
<feature type="region of interest" description="Disordered" evidence="5">
    <location>
        <begin position="1"/>
        <end position="37"/>
    </location>
</feature>
<dbReference type="Gene3D" id="3.40.50.720">
    <property type="entry name" value="NAD(P)-binding Rossmann-like Domain"/>
    <property type="match status" value="1"/>
</dbReference>
<evidence type="ECO:0000256" key="1">
    <source>
        <dbReference type="ARBA" id="ARBA00007870"/>
    </source>
</evidence>
<feature type="domain" description="Ketopantoate reductase N-terminal" evidence="6">
    <location>
        <begin position="37"/>
        <end position="172"/>
    </location>
</feature>
<feature type="compositionally biased region" description="Basic and acidic residues" evidence="5">
    <location>
        <begin position="9"/>
        <end position="20"/>
    </location>
</feature>
<dbReference type="Proteomes" id="UP000196228">
    <property type="component" value="Chromosome"/>
</dbReference>
<dbReference type="EC" id="1.1.1.169" evidence="4"/>
<dbReference type="InterPro" id="IPR003710">
    <property type="entry name" value="ApbA"/>
</dbReference>
<sequence>MTTGRPRPSGRDDLDDRRTTVTETTSGRGGRGSRDAAVLGPGGVGGLVGALLARSGADVTFLAGEATAAALTEHGVHVRSRQVGDVHVPARAATRLDEPVDVVLVAVKQTALADALDRVPPEVLGDGVVVPFLNGLDHLDVLRARYGAERVLPATIRVESTRVAPGEIEHTSAFTDVDLAPGGVPPERVEAVRTLLDRAGISTTVHPDETALMWAKLGFLAPFALLTTTHRAPIGEVRTVHRAELEALVREVAAVAAASGARSDPARTLAFYDRFAPEAKSSMLRDAEAGRPLEVDAIGGAIVRAADRAGVDAPLTRALVTGLGG</sequence>
<dbReference type="Gene3D" id="1.10.1040.10">
    <property type="entry name" value="N-(1-d-carboxylethyl)-l-norvaline Dehydrogenase, domain 2"/>
    <property type="match status" value="1"/>
</dbReference>
<dbReference type="Pfam" id="PF02558">
    <property type="entry name" value="ApbA"/>
    <property type="match status" value="1"/>
</dbReference>
<evidence type="ECO:0000259" key="6">
    <source>
        <dbReference type="Pfam" id="PF02558"/>
    </source>
</evidence>
<proteinExistence type="inferred from homology"/>
<dbReference type="Pfam" id="PF08546">
    <property type="entry name" value="ApbA_C"/>
    <property type="match status" value="1"/>
</dbReference>
<evidence type="ECO:0000256" key="2">
    <source>
        <dbReference type="ARBA" id="ARBA00022857"/>
    </source>
</evidence>
<evidence type="ECO:0000313" key="9">
    <source>
        <dbReference type="Proteomes" id="UP000196228"/>
    </source>
</evidence>
<dbReference type="InterPro" id="IPR036291">
    <property type="entry name" value="NAD(P)-bd_dom_sf"/>
</dbReference>
<dbReference type="NCBIfam" id="TIGR00745">
    <property type="entry name" value="apbA_panE"/>
    <property type="match status" value="1"/>
</dbReference>
<comment type="function">
    <text evidence="4">Catalyzes the NADPH-dependent reduction of ketopantoate into pantoic acid.</text>
</comment>
<keyword evidence="2 4" id="KW-0521">NADP</keyword>
<keyword evidence="4" id="KW-0566">Pantothenate biosynthesis</keyword>
<dbReference type="UniPathway" id="UPA00028">
    <property type="reaction ID" value="UER00004"/>
</dbReference>
<evidence type="ECO:0000256" key="3">
    <source>
        <dbReference type="ARBA" id="ARBA00023002"/>
    </source>
</evidence>
<dbReference type="KEGG" id="cceu:CBR64_09445"/>
<dbReference type="GO" id="GO:0005737">
    <property type="term" value="C:cytoplasm"/>
    <property type="evidence" value="ECO:0007669"/>
    <property type="project" value="TreeGrafter"/>
</dbReference>
<dbReference type="PANTHER" id="PTHR21708:SF26">
    <property type="entry name" value="2-DEHYDROPANTOATE 2-REDUCTASE"/>
    <property type="match status" value="1"/>
</dbReference>
<dbReference type="InterPro" id="IPR013332">
    <property type="entry name" value="KPR_N"/>
</dbReference>
<dbReference type="GO" id="GO:0015940">
    <property type="term" value="P:pantothenate biosynthetic process"/>
    <property type="evidence" value="ECO:0007669"/>
    <property type="project" value="UniProtKB-UniPathway"/>
</dbReference>
<feature type="domain" description="Ketopantoate reductase C-terminal" evidence="7">
    <location>
        <begin position="212"/>
        <end position="320"/>
    </location>
</feature>
<dbReference type="InterPro" id="IPR051402">
    <property type="entry name" value="KPR-Related"/>
</dbReference>
<dbReference type="InterPro" id="IPR013752">
    <property type="entry name" value="KPA_reductase"/>
</dbReference>
<dbReference type="InterPro" id="IPR008927">
    <property type="entry name" value="6-PGluconate_DH-like_C_sf"/>
</dbReference>
<dbReference type="OrthoDB" id="4186253at2"/>
<dbReference type="SUPFAM" id="SSF51735">
    <property type="entry name" value="NAD(P)-binding Rossmann-fold domains"/>
    <property type="match status" value="1"/>
</dbReference>
<name>A0A1Y0HUJ2_CELCE</name>
<keyword evidence="3 4" id="KW-0560">Oxidoreductase</keyword>
<evidence type="ECO:0000259" key="7">
    <source>
        <dbReference type="Pfam" id="PF08546"/>
    </source>
</evidence>
<accession>A0A1Y0HUJ2</accession>
<evidence type="ECO:0000313" key="8">
    <source>
        <dbReference type="EMBL" id="ARU51670.1"/>
    </source>
</evidence>
<evidence type="ECO:0000256" key="4">
    <source>
        <dbReference type="RuleBase" id="RU362068"/>
    </source>
</evidence>